<protein>
    <submittedName>
        <fullName evidence="1">Uncharacterized protein</fullName>
    </submittedName>
</protein>
<name>A0A8H7QY68_9FUNG</name>
<evidence type="ECO:0000313" key="2">
    <source>
        <dbReference type="Proteomes" id="UP000650833"/>
    </source>
</evidence>
<dbReference type="OrthoDB" id="2240650at2759"/>
<keyword evidence="2" id="KW-1185">Reference proteome</keyword>
<dbReference type="AlphaFoldDB" id="A0A8H7QY68"/>
<gene>
    <name evidence="1" type="ORF">INT46_004256</name>
</gene>
<proteinExistence type="predicted"/>
<reference evidence="1" key="1">
    <citation type="submission" date="2020-12" db="EMBL/GenBank/DDBJ databases">
        <title>Metabolic potential, ecology and presence of endohyphal bacteria is reflected in genomic diversity of Mucoromycotina.</title>
        <authorList>
            <person name="Muszewska A."/>
            <person name="Okrasinska A."/>
            <person name="Steczkiewicz K."/>
            <person name="Drgas O."/>
            <person name="Orlowska M."/>
            <person name="Perlinska-Lenart U."/>
            <person name="Aleksandrzak-Piekarczyk T."/>
            <person name="Szatraj K."/>
            <person name="Zielenkiewicz U."/>
            <person name="Pilsyk S."/>
            <person name="Malc E."/>
            <person name="Mieczkowski P."/>
            <person name="Kruszewska J.S."/>
            <person name="Biernat P."/>
            <person name="Pawlowska J."/>
        </authorList>
    </citation>
    <scope>NUCLEOTIDE SEQUENCE</scope>
    <source>
        <strain evidence="1">CBS 226.32</strain>
    </source>
</reference>
<accession>A0A8H7QY68</accession>
<sequence length="214" mass="23319">MQQSVLVKFSKFGSKQLSCALVVDASWCVSNKENLSVMAFARQFKHTNQIYCHSRYKTIVENHTPQTLHWTEFWKGQKRLDALSEADTNCSDAINKFLVENSKEVLVSVDNFHEPTTAGTIASPSVISDTPTSAAAAAAAATTTTSAEAATTATPAEAVTNTTSFKFAIDFSNNELDLEHCILGGSVVTTFFQQYQNHADKIPKPITLETSSTD</sequence>
<comment type="caution">
    <text evidence="1">The sequence shown here is derived from an EMBL/GenBank/DDBJ whole genome shotgun (WGS) entry which is preliminary data.</text>
</comment>
<organism evidence="1 2">
    <name type="scientific">Mucor plumbeus</name>
    <dbReference type="NCBI Taxonomy" id="97098"/>
    <lineage>
        <taxon>Eukaryota</taxon>
        <taxon>Fungi</taxon>
        <taxon>Fungi incertae sedis</taxon>
        <taxon>Mucoromycota</taxon>
        <taxon>Mucoromycotina</taxon>
        <taxon>Mucoromycetes</taxon>
        <taxon>Mucorales</taxon>
        <taxon>Mucorineae</taxon>
        <taxon>Mucoraceae</taxon>
        <taxon>Mucor</taxon>
    </lineage>
</organism>
<dbReference type="EMBL" id="JAEPRC010000315">
    <property type="protein sequence ID" value="KAG2200487.1"/>
    <property type="molecule type" value="Genomic_DNA"/>
</dbReference>
<dbReference type="Proteomes" id="UP000650833">
    <property type="component" value="Unassembled WGS sequence"/>
</dbReference>
<evidence type="ECO:0000313" key="1">
    <source>
        <dbReference type="EMBL" id="KAG2200487.1"/>
    </source>
</evidence>